<dbReference type="PANTHER" id="PTHR46074">
    <property type="entry name" value="CYSTEINE-RICH PROTEIN CRIP FAMILY MEMBER"/>
    <property type="match status" value="1"/>
</dbReference>
<dbReference type="Gene3D" id="2.10.110.10">
    <property type="entry name" value="Cysteine Rich Protein"/>
    <property type="match status" value="1"/>
</dbReference>
<feature type="domain" description="LIM zinc-binding" evidence="5">
    <location>
        <begin position="2"/>
        <end position="71"/>
    </location>
</feature>
<keyword evidence="1 4" id="KW-0479">Metal-binding</keyword>
<reference evidence="6" key="1">
    <citation type="journal article" date="2023" name="G3 (Bethesda)">
        <title>Whole genome assembly and annotation of the endangered Caribbean coral Acropora cervicornis.</title>
        <authorList>
            <person name="Selwyn J.D."/>
            <person name="Vollmer S.V."/>
        </authorList>
    </citation>
    <scope>NUCLEOTIDE SEQUENCE</scope>
    <source>
        <strain evidence="6">K2</strain>
    </source>
</reference>
<evidence type="ECO:0000313" key="6">
    <source>
        <dbReference type="EMBL" id="KAK2557827.1"/>
    </source>
</evidence>
<dbReference type="SUPFAM" id="SSF57716">
    <property type="entry name" value="Glucocorticoid receptor-like (DNA-binding domain)"/>
    <property type="match status" value="1"/>
</dbReference>
<dbReference type="Proteomes" id="UP001249851">
    <property type="component" value="Unassembled WGS sequence"/>
</dbReference>
<evidence type="ECO:0000313" key="7">
    <source>
        <dbReference type="Proteomes" id="UP001249851"/>
    </source>
</evidence>
<accession>A0AAD9QAQ2</accession>
<evidence type="ECO:0000256" key="4">
    <source>
        <dbReference type="PROSITE-ProRule" id="PRU00125"/>
    </source>
</evidence>
<keyword evidence="3 4" id="KW-0440">LIM domain</keyword>
<dbReference type="GO" id="GO:0046872">
    <property type="term" value="F:metal ion binding"/>
    <property type="evidence" value="ECO:0007669"/>
    <property type="project" value="UniProtKB-KW"/>
</dbReference>
<name>A0AAD9QAQ2_ACRCE</name>
<comment type="caution">
    <text evidence="6">The sequence shown here is derived from an EMBL/GenBank/DDBJ whole genome shotgun (WGS) entry which is preliminary data.</text>
</comment>
<protein>
    <submittedName>
        <fullName evidence="6">Cysteine-rich protein 1</fullName>
    </submittedName>
</protein>
<keyword evidence="2 4" id="KW-0862">Zinc</keyword>
<dbReference type="CDD" id="cd09401">
    <property type="entry name" value="LIM_TLP_like"/>
    <property type="match status" value="1"/>
</dbReference>
<keyword evidence="7" id="KW-1185">Reference proteome</keyword>
<dbReference type="Pfam" id="PF00412">
    <property type="entry name" value="LIM"/>
    <property type="match status" value="1"/>
</dbReference>
<dbReference type="SMART" id="SM00132">
    <property type="entry name" value="LIM"/>
    <property type="match status" value="1"/>
</dbReference>
<sequence>MPLCPTCGKEVYFAERVSSLGKDWHRGCLKCTKCKKTLTPGGHAEVLIHLKLELVTAAHLLKNELAKRFVLAADQRTQEHPINEPLNNLVCCVLIVVYFKSKDSDIL</sequence>
<gene>
    <name evidence="6" type="ORF">P5673_019798</name>
</gene>
<dbReference type="PANTHER" id="PTHR46074:SF5">
    <property type="entry name" value="LIM DOMAIN-CONTAINING PROTEIN C"/>
    <property type="match status" value="1"/>
</dbReference>
<dbReference type="EMBL" id="JARQWQ010000047">
    <property type="protein sequence ID" value="KAK2557827.1"/>
    <property type="molecule type" value="Genomic_DNA"/>
</dbReference>
<dbReference type="PROSITE" id="PS00478">
    <property type="entry name" value="LIM_DOMAIN_1"/>
    <property type="match status" value="1"/>
</dbReference>
<evidence type="ECO:0000256" key="2">
    <source>
        <dbReference type="ARBA" id="ARBA00022833"/>
    </source>
</evidence>
<dbReference type="PROSITE" id="PS50023">
    <property type="entry name" value="LIM_DOMAIN_2"/>
    <property type="match status" value="1"/>
</dbReference>
<evidence type="ECO:0000256" key="1">
    <source>
        <dbReference type="ARBA" id="ARBA00022723"/>
    </source>
</evidence>
<dbReference type="InterPro" id="IPR001781">
    <property type="entry name" value="Znf_LIM"/>
</dbReference>
<evidence type="ECO:0000259" key="5">
    <source>
        <dbReference type="PROSITE" id="PS50023"/>
    </source>
</evidence>
<reference evidence="6" key="2">
    <citation type="journal article" date="2023" name="Science">
        <title>Genomic signatures of disease resistance in endangered staghorn corals.</title>
        <authorList>
            <person name="Vollmer S.V."/>
            <person name="Selwyn J.D."/>
            <person name="Despard B.A."/>
            <person name="Roesel C.L."/>
        </authorList>
    </citation>
    <scope>NUCLEOTIDE SEQUENCE</scope>
    <source>
        <strain evidence="6">K2</strain>
    </source>
</reference>
<dbReference type="AlphaFoldDB" id="A0AAD9QAQ2"/>
<evidence type="ECO:0000256" key="3">
    <source>
        <dbReference type="ARBA" id="ARBA00023038"/>
    </source>
</evidence>
<proteinExistence type="predicted"/>
<organism evidence="6 7">
    <name type="scientific">Acropora cervicornis</name>
    <name type="common">Staghorn coral</name>
    <dbReference type="NCBI Taxonomy" id="6130"/>
    <lineage>
        <taxon>Eukaryota</taxon>
        <taxon>Metazoa</taxon>
        <taxon>Cnidaria</taxon>
        <taxon>Anthozoa</taxon>
        <taxon>Hexacorallia</taxon>
        <taxon>Scleractinia</taxon>
        <taxon>Astrocoeniina</taxon>
        <taxon>Acroporidae</taxon>
        <taxon>Acropora</taxon>
    </lineage>
</organism>